<feature type="domain" description="Pseudouridine synthase RsuA/RluA-like" evidence="3">
    <location>
        <begin position="15"/>
        <end position="167"/>
    </location>
</feature>
<proteinExistence type="inferred from homology"/>
<comment type="caution">
    <text evidence="4">The sequence shown here is derived from an EMBL/GenBank/DDBJ whole genome shotgun (WGS) entry which is preliminary data.</text>
</comment>
<dbReference type="OrthoDB" id="9784108at2"/>
<dbReference type="Gene3D" id="3.30.2350.10">
    <property type="entry name" value="Pseudouridine synthase"/>
    <property type="match status" value="1"/>
</dbReference>
<gene>
    <name evidence="4" type="primary">rluD_3</name>
    <name evidence="4" type="ORF">KOR42_28870</name>
</gene>
<evidence type="ECO:0000259" key="3">
    <source>
        <dbReference type="Pfam" id="PF00849"/>
    </source>
</evidence>
<dbReference type="Proteomes" id="UP000317243">
    <property type="component" value="Unassembled WGS sequence"/>
</dbReference>
<reference evidence="4 5" key="1">
    <citation type="submission" date="2019-02" db="EMBL/GenBank/DDBJ databases">
        <title>Deep-cultivation of Planctomycetes and their phenomic and genomic characterization uncovers novel biology.</title>
        <authorList>
            <person name="Wiegand S."/>
            <person name="Jogler M."/>
            <person name="Boedeker C."/>
            <person name="Pinto D."/>
            <person name="Vollmers J."/>
            <person name="Rivas-Marin E."/>
            <person name="Kohn T."/>
            <person name="Peeters S.H."/>
            <person name="Heuer A."/>
            <person name="Rast P."/>
            <person name="Oberbeckmann S."/>
            <person name="Bunk B."/>
            <person name="Jeske O."/>
            <person name="Meyerdierks A."/>
            <person name="Storesund J.E."/>
            <person name="Kallscheuer N."/>
            <person name="Luecker S."/>
            <person name="Lage O.M."/>
            <person name="Pohl T."/>
            <person name="Merkel B.J."/>
            <person name="Hornburger P."/>
            <person name="Mueller R.-W."/>
            <person name="Bruemmer F."/>
            <person name="Labrenz M."/>
            <person name="Spormann A.M."/>
            <person name="Op Den Camp H."/>
            <person name="Overmann J."/>
            <person name="Amann R."/>
            <person name="Jetten M.S.M."/>
            <person name="Mascher T."/>
            <person name="Medema M.H."/>
            <person name="Devos D.P."/>
            <person name="Kaster A.-K."/>
            <person name="Ovreas L."/>
            <person name="Rohde M."/>
            <person name="Galperin M.Y."/>
            <person name="Jogler C."/>
        </authorList>
    </citation>
    <scope>NUCLEOTIDE SEQUENCE [LARGE SCALE GENOMIC DNA]</scope>
    <source>
        <strain evidence="4 5">KOR42</strain>
    </source>
</reference>
<dbReference type="AlphaFoldDB" id="A0A5C5WXF9"/>
<organism evidence="4 5">
    <name type="scientific">Thalassoglobus neptunius</name>
    <dbReference type="NCBI Taxonomy" id="1938619"/>
    <lineage>
        <taxon>Bacteria</taxon>
        <taxon>Pseudomonadati</taxon>
        <taxon>Planctomycetota</taxon>
        <taxon>Planctomycetia</taxon>
        <taxon>Planctomycetales</taxon>
        <taxon>Planctomycetaceae</taxon>
        <taxon>Thalassoglobus</taxon>
    </lineage>
</organism>
<dbReference type="InterPro" id="IPR020103">
    <property type="entry name" value="PsdUridine_synth_cat_dom_sf"/>
</dbReference>
<accession>A0A5C5WXF9</accession>
<keyword evidence="5" id="KW-1185">Reference proteome</keyword>
<evidence type="ECO:0000313" key="5">
    <source>
        <dbReference type="Proteomes" id="UP000317243"/>
    </source>
</evidence>
<dbReference type="EMBL" id="SIHI01000005">
    <property type="protein sequence ID" value="TWT55260.1"/>
    <property type="molecule type" value="Genomic_DNA"/>
</dbReference>
<dbReference type="EC" id="5.4.99.23" evidence="4"/>
<name>A0A5C5WXF9_9PLAN</name>
<sequence length="224" mass="25132">MPELEVICEDGPLLGVNKPSGLIAQGAPEGVVSLPDMVRDYLKKKYNKPGNVYLGIPHRLDRPVSGVTVFSRNSKCAARLSEQFAKRTVEKTYLAILESIPEKSSGRLENWIYRIPNESRVVIRDADSPGAKIARLRYRVLETSKKRALVEVDLETGRMHQIRVQFANIGCPVYADTKYGANSSMNDPNAIALHAFRMKLKHPVRYDDVIIEAPIPRSWNSLGF</sequence>
<evidence type="ECO:0000256" key="2">
    <source>
        <dbReference type="ARBA" id="ARBA00023235"/>
    </source>
</evidence>
<dbReference type="InterPro" id="IPR006145">
    <property type="entry name" value="PsdUridine_synth_RsuA/RluA"/>
</dbReference>
<evidence type="ECO:0000256" key="1">
    <source>
        <dbReference type="ARBA" id="ARBA00010876"/>
    </source>
</evidence>
<dbReference type="RefSeq" id="WP_146510398.1">
    <property type="nucleotide sequence ID" value="NZ_SIHI01000005.1"/>
</dbReference>
<dbReference type="PANTHER" id="PTHR21600">
    <property type="entry name" value="MITOCHONDRIAL RNA PSEUDOURIDINE SYNTHASE"/>
    <property type="match status" value="1"/>
</dbReference>
<dbReference type="SUPFAM" id="SSF55120">
    <property type="entry name" value="Pseudouridine synthase"/>
    <property type="match status" value="1"/>
</dbReference>
<dbReference type="CDD" id="cd02869">
    <property type="entry name" value="PseudoU_synth_RluA_like"/>
    <property type="match status" value="1"/>
</dbReference>
<dbReference type="GO" id="GO:0160140">
    <property type="term" value="F:23S rRNA pseudouridine(1911/1915/1917) synthase activity"/>
    <property type="evidence" value="ECO:0007669"/>
    <property type="project" value="UniProtKB-EC"/>
</dbReference>
<dbReference type="PANTHER" id="PTHR21600:SF83">
    <property type="entry name" value="PSEUDOURIDYLATE SYNTHASE RPUSD4, MITOCHONDRIAL"/>
    <property type="match status" value="1"/>
</dbReference>
<keyword evidence="2 4" id="KW-0413">Isomerase</keyword>
<protein>
    <submittedName>
        <fullName evidence="4">Ribosomal large subunit pseudouridine synthase D</fullName>
        <ecNumber evidence="4">5.4.99.23</ecNumber>
    </submittedName>
</protein>
<dbReference type="InterPro" id="IPR050188">
    <property type="entry name" value="RluA_PseudoU_synthase"/>
</dbReference>
<evidence type="ECO:0000313" key="4">
    <source>
        <dbReference type="EMBL" id="TWT55260.1"/>
    </source>
</evidence>
<dbReference type="GO" id="GO:0003723">
    <property type="term" value="F:RNA binding"/>
    <property type="evidence" value="ECO:0007669"/>
    <property type="project" value="InterPro"/>
</dbReference>
<dbReference type="GO" id="GO:0006396">
    <property type="term" value="P:RNA processing"/>
    <property type="evidence" value="ECO:0007669"/>
    <property type="project" value="UniProtKB-ARBA"/>
</dbReference>
<comment type="similarity">
    <text evidence="1">Belongs to the pseudouridine synthase RluA family.</text>
</comment>
<dbReference type="Pfam" id="PF00849">
    <property type="entry name" value="PseudoU_synth_2"/>
    <property type="match status" value="1"/>
</dbReference>
<dbReference type="GO" id="GO:0001522">
    <property type="term" value="P:pseudouridine synthesis"/>
    <property type="evidence" value="ECO:0007669"/>
    <property type="project" value="InterPro"/>
</dbReference>